<dbReference type="OrthoDB" id="9811399at2"/>
<dbReference type="EMBL" id="QHHU01000018">
    <property type="protein sequence ID" value="RSM44857.1"/>
    <property type="molecule type" value="Genomic_DNA"/>
</dbReference>
<evidence type="ECO:0000313" key="2">
    <source>
        <dbReference type="Proteomes" id="UP000286716"/>
    </source>
</evidence>
<organism evidence="1 2">
    <name type="scientific">Amycolatopsis balhimycina DSM 5908</name>
    <dbReference type="NCBI Taxonomy" id="1081091"/>
    <lineage>
        <taxon>Bacteria</taxon>
        <taxon>Bacillati</taxon>
        <taxon>Actinomycetota</taxon>
        <taxon>Actinomycetes</taxon>
        <taxon>Pseudonocardiales</taxon>
        <taxon>Pseudonocardiaceae</taxon>
        <taxon>Amycolatopsis</taxon>
    </lineage>
</organism>
<comment type="caution">
    <text evidence="1">The sequence shown here is derived from an EMBL/GenBank/DDBJ whole genome shotgun (WGS) entry which is preliminary data.</text>
</comment>
<accession>A0A428WP60</accession>
<reference evidence="1 2" key="1">
    <citation type="submission" date="2018-05" db="EMBL/GenBank/DDBJ databases">
        <title>Evolution of GPA BGCs.</title>
        <authorList>
            <person name="Waglechner N."/>
            <person name="Wright G.D."/>
        </authorList>
    </citation>
    <scope>NUCLEOTIDE SEQUENCE [LARGE SCALE GENOMIC DNA]</scope>
    <source>
        <strain evidence="1 2">DSM 5908</strain>
    </source>
</reference>
<evidence type="ECO:0000313" key="1">
    <source>
        <dbReference type="EMBL" id="RSM44857.1"/>
    </source>
</evidence>
<keyword evidence="2" id="KW-1185">Reference proteome</keyword>
<sequence>MRDIQVSAEVAALIGTENLDRLRRSPQYSTFTCWHCGLRADTNTEPATVIAELGPVDELTRATTVIAGAQEGAARRDRPLSRIR</sequence>
<dbReference type="Proteomes" id="UP000286716">
    <property type="component" value="Unassembled WGS sequence"/>
</dbReference>
<name>A0A428WP60_AMYBA</name>
<dbReference type="AlphaFoldDB" id="A0A428WP60"/>
<dbReference type="RefSeq" id="WP_020639580.1">
    <property type="nucleotide sequence ID" value="NZ_QHHU01000018.1"/>
</dbReference>
<protein>
    <submittedName>
        <fullName evidence="1">Uncharacterized protein</fullName>
    </submittedName>
</protein>
<gene>
    <name evidence="1" type="ORF">DMA12_15040</name>
</gene>
<proteinExistence type="predicted"/>